<organism evidence="4">
    <name type="scientific">Cladocopium goreaui</name>
    <dbReference type="NCBI Taxonomy" id="2562237"/>
    <lineage>
        <taxon>Eukaryota</taxon>
        <taxon>Sar</taxon>
        <taxon>Alveolata</taxon>
        <taxon>Dinophyceae</taxon>
        <taxon>Suessiales</taxon>
        <taxon>Symbiodiniaceae</taxon>
        <taxon>Cladocopium</taxon>
    </lineage>
</organism>
<dbReference type="AlphaFoldDB" id="A0A9P1CJM1"/>
<proteinExistence type="predicted"/>
<evidence type="ECO:0000313" key="6">
    <source>
        <dbReference type="Proteomes" id="UP001152797"/>
    </source>
</evidence>
<dbReference type="EMBL" id="CAMXCT030001814">
    <property type="protein sequence ID" value="CAL4780626.1"/>
    <property type="molecule type" value="Genomic_DNA"/>
</dbReference>
<dbReference type="SUPFAM" id="SSF53335">
    <property type="entry name" value="S-adenosyl-L-methionine-dependent methyltransferases"/>
    <property type="match status" value="1"/>
</dbReference>
<dbReference type="InterPro" id="IPR029063">
    <property type="entry name" value="SAM-dependent_MTases_sf"/>
</dbReference>
<dbReference type="InterPro" id="IPR001525">
    <property type="entry name" value="C5_MeTfrase"/>
</dbReference>
<feature type="compositionally biased region" description="Acidic residues" evidence="3">
    <location>
        <begin position="120"/>
        <end position="136"/>
    </location>
</feature>
<evidence type="ECO:0000313" key="4">
    <source>
        <dbReference type="EMBL" id="CAI3993314.1"/>
    </source>
</evidence>
<dbReference type="Proteomes" id="UP001152797">
    <property type="component" value="Unassembled WGS sequence"/>
</dbReference>
<protein>
    <submittedName>
        <fullName evidence="5">Type II methyltransferase M.NgoBV (M.NgoBV) (Cytosine-specific methyltransferase NgoV) (M.NgoV) (Modification methylase NgoBV)</fullName>
    </submittedName>
</protein>
<evidence type="ECO:0000313" key="5">
    <source>
        <dbReference type="EMBL" id="CAL4780626.1"/>
    </source>
</evidence>
<dbReference type="Pfam" id="PF00145">
    <property type="entry name" value="DNA_methylase"/>
    <property type="match status" value="1"/>
</dbReference>
<keyword evidence="1 5" id="KW-0489">Methyltransferase</keyword>
<keyword evidence="2" id="KW-0808">Transferase</keyword>
<gene>
    <name evidence="4" type="ORF">C1SCF055_LOCUS20077</name>
</gene>
<name>A0A9P1CJM1_9DINO</name>
<dbReference type="EMBL" id="CAMXCT010001814">
    <property type="protein sequence ID" value="CAI3993314.1"/>
    <property type="molecule type" value="Genomic_DNA"/>
</dbReference>
<dbReference type="EMBL" id="CAMXCT020001814">
    <property type="protein sequence ID" value="CAL1146689.1"/>
    <property type="molecule type" value="Genomic_DNA"/>
</dbReference>
<keyword evidence="6" id="KW-1185">Reference proteome</keyword>
<sequence length="495" mass="54658">MSAQRAASLRLSFEQPGGLALRRPIGDQVKKNISVYAPRCKDQGVLTEDGSYYLESWAQAQWPLRPSGFRMGMRHAGSQQPGDDKKEDAEAGEMFFASDDEDCKTAGDHDAQGHVGGPVEIEDSDQDGQEDDEDSSVDAMDLPKWPNHMELGARGFISRALTDSSFSELVGDLKSLSSALQGLDRPSPAIKIGTICSGIGTQEMIGDIFAELWNNMDPDAPLKVEHTFLCENEGAKLKFLEEAFPSAVHIFTDMRDLHKGRARDYKDSNSYKNVPQVDGVISGFPCISVSPLNMYDLEFRDTTQATGCGWQSVRQFIRKFRPQWAILENVKSLAHCRKADNYHKPVDHICSVMRKLGYIPAYDVVNTLNFGLPQSRARCWMMFIRADCQHDQADLLGSFRSFMLQPCGLGKVLVGGHDPVGKFGGIAAVDRMIAAIKAKHLATCIPEREICILAVACVDLVQNHDIDPQAEAVISFEILCWKLVGASMCSFLQSA</sequence>
<accession>A0A9P1CJM1</accession>
<dbReference type="OrthoDB" id="5376140at2759"/>
<dbReference type="GO" id="GO:0032259">
    <property type="term" value="P:methylation"/>
    <property type="evidence" value="ECO:0007669"/>
    <property type="project" value="UniProtKB-KW"/>
</dbReference>
<feature type="region of interest" description="Disordered" evidence="3">
    <location>
        <begin position="100"/>
        <end position="141"/>
    </location>
</feature>
<dbReference type="Gene3D" id="3.40.50.150">
    <property type="entry name" value="Vaccinia Virus protein VP39"/>
    <property type="match status" value="1"/>
</dbReference>
<reference evidence="4" key="1">
    <citation type="submission" date="2022-10" db="EMBL/GenBank/DDBJ databases">
        <authorList>
            <person name="Chen Y."/>
            <person name="Dougan E. K."/>
            <person name="Chan C."/>
            <person name="Rhodes N."/>
            <person name="Thang M."/>
        </authorList>
    </citation>
    <scope>NUCLEOTIDE SEQUENCE</scope>
</reference>
<reference evidence="5 6" key="2">
    <citation type="submission" date="2024-05" db="EMBL/GenBank/DDBJ databases">
        <authorList>
            <person name="Chen Y."/>
            <person name="Shah S."/>
            <person name="Dougan E. K."/>
            <person name="Thang M."/>
            <person name="Chan C."/>
        </authorList>
    </citation>
    <scope>NUCLEOTIDE SEQUENCE [LARGE SCALE GENOMIC DNA]</scope>
</reference>
<evidence type="ECO:0000256" key="1">
    <source>
        <dbReference type="ARBA" id="ARBA00022603"/>
    </source>
</evidence>
<feature type="compositionally biased region" description="Basic and acidic residues" evidence="3">
    <location>
        <begin position="103"/>
        <end position="112"/>
    </location>
</feature>
<evidence type="ECO:0000256" key="3">
    <source>
        <dbReference type="SAM" id="MobiDB-lite"/>
    </source>
</evidence>
<comment type="caution">
    <text evidence="4">The sequence shown here is derived from an EMBL/GenBank/DDBJ whole genome shotgun (WGS) entry which is preliminary data.</text>
</comment>
<evidence type="ECO:0000256" key="2">
    <source>
        <dbReference type="ARBA" id="ARBA00022679"/>
    </source>
</evidence>
<dbReference type="GO" id="GO:0008168">
    <property type="term" value="F:methyltransferase activity"/>
    <property type="evidence" value="ECO:0007669"/>
    <property type="project" value="UniProtKB-KW"/>
</dbReference>